<name>W6XPI2_COCC2</name>
<feature type="transmembrane region" description="Helical" evidence="6">
    <location>
        <begin position="81"/>
        <end position="101"/>
    </location>
</feature>
<evidence type="ECO:0000259" key="7">
    <source>
        <dbReference type="PROSITE" id="PS50850"/>
    </source>
</evidence>
<evidence type="ECO:0000313" key="8">
    <source>
        <dbReference type="EMBL" id="EUC27433.1"/>
    </source>
</evidence>
<feature type="transmembrane region" description="Helical" evidence="6">
    <location>
        <begin position="384"/>
        <end position="403"/>
    </location>
</feature>
<accession>W6XPI2</accession>
<dbReference type="Pfam" id="PF07690">
    <property type="entry name" value="MFS_1"/>
    <property type="match status" value="1"/>
</dbReference>
<feature type="transmembrane region" description="Helical" evidence="6">
    <location>
        <begin position="169"/>
        <end position="193"/>
    </location>
</feature>
<dbReference type="InterPro" id="IPR011701">
    <property type="entry name" value="MFS"/>
</dbReference>
<feature type="transmembrane region" description="Helical" evidence="6">
    <location>
        <begin position="135"/>
        <end position="157"/>
    </location>
</feature>
<dbReference type="InterPro" id="IPR036259">
    <property type="entry name" value="MFS_trans_sf"/>
</dbReference>
<dbReference type="AlphaFoldDB" id="W6XPI2"/>
<dbReference type="PANTHER" id="PTHR23502">
    <property type="entry name" value="MAJOR FACILITATOR SUPERFAMILY"/>
    <property type="match status" value="1"/>
</dbReference>
<dbReference type="PANTHER" id="PTHR23502:SF31">
    <property type="entry name" value="POLYAMINE TRANSPORTER 1"/>
    <property type="match status" value="1"/>
</dbReference>
<evidence type="ECO:0000256" key="1">
    <source>
        <dbReference type="ARBA" id="ARBA00004141"/>
    </source>
</evidence>
<feature type="transmembrane region" description="Helical" evidence="6">
    <location>
        <begin position="44"/>
        <end position="69"/>
    </location>
</feature>
<dbReference type="HOGENOM" id="CLU_008455_11_4_1"/>
<feature type="transmembrane region" description="Helical" evidence="6">
    <location>
        <begin position="277"/>
        <end position="296"/>
    </location>
</feature>
<dbReference type="RefSeq" id="XP_007718263.1">
    <property type="nucleotide sequence ID" value="XM_007720073.1"/>
</dbReference>
<feature type="transmembrane region" description="Helical" evidence="6">
    <location>
        <begin position="199"/>
        <end position="221"/>
    </location>
</feature>
<keyword evidence="2" id="KW-0813">Transport</keyword>
<evidence type="ECO:0000256" key="4">
    <source>
        <dbReference type="ARBA" id="ARBA00022989"/>
    </source>
</evidence>
<proteinExistence type="predicted"/>
<comment type="subcellular location">
    <subcellularLocation>
        <location evidence="1">Membrane</location>
        <topology evidence="1">Multi-pass membrane protein</topology>
    </subcellularLocation>
</comment>
<keyword evidence="3 6" id="KW-0812">Transmembrane</keyword>
<dbReference type="GO" id="GO:0005886">
    <property type="term" value="C:plasma membrane"/>
    <property type="evidence" value="ECO:0007669"/>
    <property type="project" value="TreeGrafter"/>
</dbReference>
<dbReference type="CDD" id="cd17323">
    <property type="entry name" value="MFS_Tpo1_MDR_like"/>
    <property type="match status" value="1"/>
</dbReference>
<feature type="transmembrane region" description="Helical" evidence="6">
    <location>
        <begin position="415"/>
        <end position="438"/>
    </location>
</feature>
<sequence>MTELTEKDVGQQPHLSQDDEEHLIDFDGPKDGLHPHNWPFKRKLLIGVAVSFFTLTAAFGSSIFSPAIIPVAKQFEVSTTVSTLGVSLYVLGFATGPILWAPWSEISGRQQPLLAASLAFSVFNLGVGVVKNLPMVLICRFWAGFFGACPLAVGGAVMTDMFDHRTRGAAVTVFSIAVFSGPMFAPSIGGFIVMSSLGWAWTSYLVAIMGLVSFLLLLVTFQETYAPSILVHKAKSLRQLTKNWSLHAKQEELDTAPQELLEKNFTRPLRMLFTEPIVFLVSLYMAFIYGLLYLFLTAYPIVFQQIHGMNPGVGGIPFLGIIFGEVLAGTLILLNQPRYLKKLIANHGIPVPEWRLPETIAGGIIFACGLFVFGWTGYKRSIHWIAPSISGVFSGFGILSIFLQSLNYLVDVYLMYAASAMAASTILRSLFAAAFPLFAPYLFRDLGVQWASTLLGCVAALLIPVPVWFFLCGPTIRKRSAFTPQIPSSS</sequence>
<dbReference type="FunFam" id="1.20.1250.20:FF:000011">
    <property type="entry name" value="MFS multidrug transporter, putative"/>
    <property type="match status" value="1"/>
</dbReference>
<reference evidence="8 9" key="1">
    <citation type="journal article" date="2013" name="PLoS Genet.">
        <title>Comparative genome structure, secondary metabolite, and effector coding capacity across Cochliobolus pathogens.</title>
        <authorList>
            <person name="Condon B.J."/>
            <person name="Leng Y."/>
            <person name="Wu D."/>
            <person name="Bushley K.E."/>
            <person name="Ohm R.A."/>
            <person name="Otillar R."/>
            <person name="Martin J."/>
            <person name="Schackwitz W."/>
            <person name="Grimwood J."/>
            <person name="MohdZainudin N."/>
            <person name="Xue C."/>
            <person name="Wang R."/>
            <person name="Manning V.A."/>
            <person name="Dhillon B."/>
            <person name="Tu Z.J."/>
            <person name="Steffenson B.J."/>
            <person name="Salamov A."/>
            <person name="Sun H."/>
            <person name="Lowry S."/>
            <person name="LaButti K."/>
            <person name="Han J."/>
            <person name="Copeland A."/>
            <person name="Lindquist E."/>
            <person name="Barry K."/>
            <person name="Schmutz J."/>
            <person name="Baker S.E."/>
            <person name="Ciuffetti L.M."/>
            <person name="Grigoriev I.V."/>
            <person name="Zhong S."/>
            <person name="Turgeon B.G."/>
        </authorList>
    </citation>
    <scope>NUCLEOTIDE SEQUENCE [LARGE SCALE GENOMIC DNA]</scope>
    <source>
        <strain evidence="8 9">26-R-13</strain>
    </source>
</reference>
<organism evidence="8 9">
    <name type="scientific">Cochliobolus carbonum (strain 26-R-13)</name>
    <name type="common">Maize leaf spot fungus</name>
    <name type="synonym">Bipolaris zeicola</name>
    <dbReference type="NCBI Taxonomy" id="930089"/>
    <lineage>
        <taxon>Eukaryota</taxon>
        <taxon>Fungi</taxon>
        <taxon>Dikarya</taxon>
        <taxon>Ascomycota</taxon>
        <taxon>Pezizomycotina</taxon>
        <taxon>Dothideomycetes</taxon>
        <taxon>Pleosporomycetidae</taxon>
        <taxon>Pleosporales</taxon>
        <taxon>Pleosporineae</taxon>
        <taxon>Pleosporaceae</taxon>
        <taxon>Bipolaris</taxon>
    </lineage>
</organism>
<evidence type="ECO:0000256" key="2">
    <source>
        <dbReference type="ARBA" id="ARBA00022448"/>
    </source>
</evidence>
<keyword evidence="5 6" id="KW-0472">Membrane</keyword>
<dbReference type="EMBL" id="KI964930">
    <property type="protein sequence ID" value="EUC27433.1"/>
    <property type="molecule type" value="Genomic_DNA"/>
</dbReference>
<keyword evidence="4 6" id="KW-1133">Transmembrane helix</keyword>
<protein>
    <recommendedName>
        <fullName evidence="7">Major facilitator superfamily (MFS) profile domain-containing protein</fullName>
    </recommendedName>
</protein>
<dbReference type="InterPro" id="IPR020846">
    <property type="entry name" value="MFS_dom"/>
</dbReference>
<evidence type="ECO:0000256" key="6">
    <source>
        <dbReference type="SAM" id="Phobius"/>
    </source>
</evidence>
<dbReference type="KEGG" id="bze:COCCADRAFT_31089"/>
<dbReference type="PROSITE" id="PS50850">
    <property type="entry name" value="MFS"/>
    <property type="match status" value="1"/>
</dbReference>
<evidence type="ECO:0000256" key="3">
    <source>
        <dbReference type="ARBA" id="ARBA00022692"/>
    </source>
</evidence>
<evidence type="ECO:0000256" key="5">
    <source>
        <dbReference type="ARBA" id="ARBA00023136"/>
    </source>
</evidence>
<dbReference type="Proteomes" id="UP000053841">
    <property type="component" value="Unassembled WGS sequence"/>
</dbReference>
<feature type="transmembrane region" description="Helical" evidence="6">
    <location>
        <begin position="316"/>
        <end position="335"/>
    </location>
</feature>
<feature type="transmembrane region" description="Helical" evidence="6">
    <location>
        <begin position="113"/>
        <end position="129"/>
    </location>
</feature>
<dbReference type="OrthoDB" id="9986881at2759"/>
<dbReference type="GO" id="GO:0022857">
    <property type="term" value="F:transmembrane transporter activity"/>
    <property type="evidence" value="ECO:0007669"/>
    <property type="project" value="InterPro"/>
</dbReference>
<dbReference type="SUPFAM" id="SSF103473">
    <property type="entry name" value="MFS general substrate transporter"/>
    <property type="match status" value="1"/>
</dbReference>
<feature type="transmembrane region" description="Helical" evidence="6">
    <location>
        <begin position="356"/>
        <end position="378"/>
    </location>
</feature>
<feature type="domain" description="Major facilitator superfamily (MFS) profile" evidence="7">
    <location>
        <begin position="46"/>
        <end position="477"/>
    </location>
</feature>
<dbReference type="GeneID" id="19146872"/>
<keyword evidence="9" id="KW-1185">Reference proteome</keyword>
<feature type="transmembrane region" description="Helical" evidence="6">
    <location>
        <begin position="450"/>
        <end position="471"/>
    </location>
</feature>
<dbReference type="eggNOG" id="KOG0255">
    <property type="taxonomic scope" value="Eukaryota"/>
</dbReference>
<dbReference type="Gene3D" id="1.20.1250.20">
    <property type="entry name" value="MFS general substrate transporter like domains"/>
    <property type="match status" value="1"/>
</dbReference>
<gene>
    <name evidence="8" type="ORF">COCCADRAFT_31089</name>
</gene>
<evidence type="ECO:0000313" key="9">
    <source>
        <dbReference type="Proteomes" id="UP000053841"/>
    </source>
</evidence>